<sequence length="207" mass="24673">MKLINQVLEFLGLATIVSFSTFALIKYFSKQIFENYLQKRLESHKSELEKLNISHQIQFSSLHAQRAQIIKNLYDYLYDYKTSVLSFFDEELDSNNPEENLKFKLQQWTNAVLNFNNAYHKNKIFFSFSDSNLINEIHNEMSKINYHTQNFLMSYKYVQEQINAINNQTPEYIKLQDESDVLIDKIFELEVILENQFRLLLGVELKN</sequence>
<evidence type="ECO:0000313" key="2">
    <source>
        <dbReference type="EMBL" id="SDJ93039.1"/>
    </source>
</evidence>
<proteinExistence type="predicted"/>
<accession>A0A1G8XR42</accession>
<gene>
    <name evidence="2" type="ORF">SAMN04487935_2030</name>
</gene>
<evidence type="ECO:0000313" key="3">
    <source>
        <dbReference type="Proteomes" id="UP000199580"/>
    </source>
</evidence>
<feature type="transmembrane region" description="Helical" evidence="1">
    <location>
        <begin position="7"/>
        <end position="28"/>
    </location>
</feature>
<keyword evidence="3" id="KW-1185">Reference proteome</keyword>
<reference evidence="2 3" key="1">
    <citation type="submission" date="2016-10" db="EMBL/GenBank/DDBJ databases">
        <authorList>
            <person name="de Groot N.N."/>
        </authorList>
    </citation>
    <scope>NUCLEOTIDE SEQUENCE [LARGE SCALE GENOMIC DNA]</scope>
    <source>
        <strain evidence="2 3">CGMCC 1.10076</strain>
    </source>
</reference>
<name>A0A1G8XR42_9FLAO</name>
<dbReference type="AlphaFoldDB" id="A0A1G8XR42"/>
<dbReference type="EMBL" id="FNEZ01000003">
    <property type="protein sequence ID" value="SDJ93039.1"/>
    <property type="molecule type" value="Genomic_DNA"/>
</dbReference>
<keyword evidence="1" id="KW-1133">Transmembrane helix</keyword>
<dbReference type="STRING" id="1128970.SAMN04487935_2030"/>
<protein>
    <submittedName>
        <fullName evidence="2">Uncharacterized protein</fullName>
    </submittedName>
</protein>
<keyword evidence="1" id="KW-0472">Membrane</keyword>
<keyword evidence="1" id="KW-0812">Transmembrane</keyword>
<dbReference type="OrthoDB" id="1367916at2"/>
<dbReference type="Proteomes" id="UP000199580">
    <property type="component" value="Unassembled WGS sequence"/>
</dbReference>
<dbReference type="RefSeq" id="WP_091394801.1">
    <property type="nucleotide sequence ID" value="NZ_BKAI01000023.1"/>
</dbReference>
<organism evidence="2 3">
    <name type="scientific">Flavobacterium noncentrifugens</name>
    <dbReference type="NCBI Taxonomy" id="1128970"/>
    <lineage>
        <taxon>Bacteria</taxon>
        <taxon>Pseudomonadati</taxon>
        <taxon>Bacteroidota</taxon>
        <taxon>Flavobacteriia</taxon>
        <taxon>Flavobacteriales</taxon>
        <taxon>Flavobacteriaceae</taxon>
        <taxon>Flavobacterium</taxon>
    </lineage>
</organism>
<evidence type="ECO:0000256" key="1">
    <source>
        <dbReference type="SAM" id="Phobius"/>
    </source>
</evidence>